<accession>A0A8S5QPP2</accession>
<reference evidence="2" key="1">
    <citation type="journal article" date="2021" name="Proc. Natl. Acad. Sci. U.S.A.">
        <title>A Catalog of Tens of Thousands of Viruses from Human Metagenomes Reveals Hidden Associations with Chronic Diseases.</title>
        <authorList>
            <person name="Tisza M.J."/>
            <person name="Buck C.B."/>
        </authorList>
    </citation>
    <scope>NUCLEOTIDE SEQUENCE</scope>
    <source>
        <strain evidence="2">CtkvU4</strain>
    </source>
</reference>
<organism evidence="2">
    <name type="scientific">Caudovirales sp. ctkvU4</name>
    <dbReference type="NCBI Taxonomy" id="2826783"/>
    <lineage>
        <taxon>Viruses</taxon>
        <taxon>Duplodnaviria</taxon>
        <taxon>Heunggongvirae</taxon>
        <taxon>Uroviricota</taxon>
        <taxon>Caudoviricetes</taxon>
    </lineage>
</organism>
<protein>
    <recommendedName>
        <fullName evidence="1">DUF4376 domain-containing protein</fullName>
    </recommendedName>
</protein>
<sequence length="171" mass="19142">MRLYIDPQGNWQGYKPWQDEVVAAEPETFHFVEVDEEPQPGTLYKDGAFVLPVPDLDTVKAAKIAQLKRIRDTKELEPVEFDGSSFDFDSKSYERITAAIYALDLQGASATINWTLADNTTRKVTAANLRGVIAAAAVRSDALHTQYREMKAMVMAAQTAEEVEKITWAED</sequence>
<feature type="domain" description="DUF4376" evidence="1">
    <location>
        <begin position="59"/>
        <end position="165"/>
    </location>
</feature>
<evidence type="ECO:0000313" key="2">
    <source>
        <dbReference type="EMBL" id="DAE21239.1"/>
    </source>
</evidence>
<dbReference type="InterPro" id="IPR025484">
    <property type="entry name" value="DUF4376"/>
</dbReference>
<evidence type="ECO:0000259" key="1">
    <source>
        <dbReference type="Pfam" id="PF14301"/>
    </source>
</evidence>
<proteinExistence type="predicted"/>
<dbReference type="EMBL" id="BK015710">
    <property type="protein sequence ID" value="DAE21239.1"/>
    <property type="molecule type" value="Genomic_DNA"/>
</dbReference>
<dbReference type="Pfam" id="PF14301">
    <property type="entry name" value="DUF4376"/>
    <property type="match status" value="1"/>
</dbReference>
<name>A0A8S5QPP2_9CAUD</name>